<organism evidence="1 2">
    <name type="scientific">Hydrogenibacillus schlegelii</name>
    <name type="common">Bacillus schlegelii</name>
    <dbReference type="NCBI Taxonomy" id="1484"/>
    <lineage>
        <taxon>Bacteria</taxon>
        <taxon>Bacillati</taxon>
        <taxon>Bacillota</taxon>
        <taxon>Bacilli</taxon>
        <taxon>Bacillales</taxon>
        <taxon>Bacillales Family X. Incertae Sedis</taxon>
        <taxon>Hydrogenibacillus</taxon>
    </lineage>
</organism>
<evidence type="ECO:0008006" key="3">
    <source>
        <dbReference type="Google" id="ProtNLM"/>
    </source>
</evidence>
<proteinExistence type="predicted"/>
<dbReference type="GO" id="GO:0009234">
    <property type="term" value="P:menaquinone biosynthetic process"/>
    <property type="evidence" value="ECO:0007669"/>
    <property type="project" value="InterPro"/>
</dbReference>
<comment type="caution">
    <text evidence="1">The sequence shown here is derived from an EMBL/GenBank/DDBJ whole genome shotgun (WGS) entry which is preliminary data.</text>
</comment>
<dbReference type="RefSeq" id="WP_066197744.1">
    <property type="nucleotide sequence ID" value="NZ_CBCSAS010000003.1"/>
</dbReference>
<protein>
    <recommendedName>
        <fullName evidence="3">Heptaprenyl diphosphate synthase component I</fullName>
    </recommendedName>
</protein>
<dbReference type="EMBL" id="JXBB01000001">
    <property type="protein sequence ID" value="OAR05530.1"/>
    <property type="molecule type" value="Genomic_DNA"/>
</dbReference>
<evidence type="ECO:0000313" key="2">
    <source>
        <dbReference type="Proteomes" id="UP000243024"/>
    </source>
</evidence>
<gene>
    <name evidence="1" type="ORF">SA87_11655</name>
</gene>
<dbReference type="Proteomes" id="UP000243024">
    <property type="component" value="Unassembled WGS sequence"/>
</dbReference>
<accession>A0A132NB72</accession>
<sequence>MRFEPEIAGWVARAREAVIAEWPEAAWLPEVPEWRIALFHAAMRVGGMRTEEIAVVGQAALFVEWGLWLHEAIDDAKRLSLPVPLRVLYGDVLSSRYVRLLAEANQGAMIGRIARALETIHAARAMRYVLYREPEADREQVFELEVDIQSALPLALASPGSPIRPLIPRVVRYMLLWDARVGGRIYGGEARFLKFGMQLWEDLEALLRAVIDDGARRSLRALVRRLPSIRTPELSLSELSEGL</sequence>
<dbReference type="STRING" id="1484.SA87_11655"/>
<dbReference type="AlphaFoldDB" id="A0A132NB72"/>
<keyword evidence="2" id="KW-1185">Reference proteome</keyword>
<reference evidence="1 2" key="1">
    <citation type="submission" date="2015-09" db="EMBL/GenBank/DDBJ databases">
        <title>Draft genome sequence of Hydrogenibacillus schlegelii DSM 2000.</title>
        <authorList>
            <person name="Hemp J."/>
        </authorList>
    </citation>
    <scope>NUCLEOTIDE SEQUENCE [LARGE SCALE GENOMIC DNA]</scope>
    <source>
        <strain evidence="1 2">MA 48</strain>
    </source>
</reference>
<evidence type="ECO:0000313" key="1">
    <source>
        <dbReference type="EMBL" id="OAR05530.1"/>
    </source>
</evidence>
<name>A0A132NB72_HYDSH</name>